<evidence type="ECO:0000313" key="1">
    <source>
        <dbReference type="EMBL" id="KAI4295937.1"/>
    </source>
</evidence>
<dbReference type="EMBL" id="CM039439">
    <property type="protein sequence ID" value="KAI4295937.1"/>
    <property type="molecule type" value="Genomic_DNA"/>
</dbReference>
<name>A0ACB9KFK9_BAUVA</name>
<evidence type="ECO:0000313" key="2">
    <source>
        <dbReference type="Proteomes" id="UP000828941"/>
    </source>
</evidence>
<comment type="caution">
    <text evidence="1">The sequence shown here is derived from an EMBL/GenBank/DDBJ whole genome shotgun (WGS) entry which is preliminary data.</text>
</comment>
<dbReference type="Proteomes" id="UP000828941">
    <property type="component" value="Chromosome 14"/>
</dbReference>
<organism evidence="1 2">
    <name type="scientific">Bauhinia variegata</name>
    <name type="common">Purple orchid tree</name>
    <name type="synonym">Phanera variegata</name>
    <dbReference type="NCBI Taxonomy" id="167791"/>
    <lineage>
        <taxon>Eukaryota</taxon>
        <taxon>Viridiplantae</taxon>
        <taxon>Streptophyta</taxon>
        <taxon>Embryophyta</taxon>
        <taxon>Tracheophyta</taxon>
        <taxon>Spermatophyta</taxon>
        <taxon>Magnoliopsida</taxon>
        <taxon>eudicotyledons</taxon>
        <taxon>Gunneridae</taxon>
        <taxon>Pentapetalae</taxon>
        <taxon>rosids</taxon>
        <taxon>fabids</taxon>
        <taxon>Fabales</taxon>
        <taxon>Fabaceae</taxon>
        <taxon>Cercidoideae</taxon>
        <taxon>Cercideae</taxon>
        <taxon>Bauhiniinae</taxon>
        <taxon>Bauhinia</taxon>
    </lineage>
</organism>
<sequence>MASAKILFLLAMAMALAFALSATPSEGYFFTSDIKNDTSTEISATSSSESEENSSLRGASRSLRSHRAMTCDRYPRICRVVGSKGPDCCHKKCVNVSRDRNNCGRCGKKCKYSQICCKGKCVNPMANKNHCGGCGNKCKKGDYCQYGMCTYA</sequence>
<gene>
    <name evidence="1" type="ORF">L6164_035930</name>
</gene>
<reference evidence="1 2" key="1">
    <citation type="journal article" date="2022" name="DNA Res.">
        <title>Chromosomal-level genome assembly of the orchid tree Bauhinia variegata (Leguminosae; Cercidoideae) supports the allotetraploid origin hypothesis of Bauhinia.</title>
        <authorList>
            <person name="Zhong Y."/>
            <person name="Chen Y."/>
            <person name="Zheng D."/>
            <person name="Pang J."/>
            <person name="Liu Y."/>
            <person name="Luo S."/>
            <person name="Meng S."/>
            <person name="Qian L."/>
            <person name="Wei D."/>
            <person name="Dai S."/>
            <person name="Zhou R."/>
        </authorList>
    </citation>
    <scope>NUCLEOTIDE SEQUENCE [LARGE SCALE GENOMIC DNA]</scope>
    <source>
        <strain evidence="1">BV-YZ2020</strain>
    </source>
</reference>
<keyword evidence="2" id="KW-1185">Reference proteome</keyword>
<accession>A0ACB9KFK9</accession>
<protein>
    <submittedName>
        <fullName evidence="1">Uncharacterized protein</fullName>
    </submittedName>
</protein>
<proteinExistence type="predicted"/>